<evidence type="ECO:0000256" key="5">
    <source>
        <dbReference type="PROSITE-ProRule" id="PRU10141"/>
    </source>
</evidence>
<dbReference type="InterPro" id="IPR008271">
    <property type="entry name" value="Ser/Thr_kinase_AS"/>
</dbReference>
<keyword evidence="1" id="KW-0808">Transferase</keyword>
<dbReference type="EMBL" id="AVPK01000009">
    <property type="protein sequence ID" value="KGN36610.1"/>
    <property type="molecule type" value="Genomic_DNA"/>
</dbReference>
<feature type="domain" description="Protein kinase" evidence="8">
    <location>
        <begin position="24"/>
        <end position="277"/>
    </location>
</feature>
<evidence type="ECO:0000259" key="8">
    <source>
        <dbReference type="PROSITE" id="PS50011"/>
    </source>
</evidence>
<dbReference type="CDD" id="cd14014">
    <property type="entry name" value="STKc_PknB_like"/>
    <property type="match status" value="1"/>
</dbReference>
<accession>A0A0A0JGT3</accession>
<keyword evidence="2 5" id="KW-0547">Nucleotide-binding</keyword>
<proteinExistence type="predicted"/>
<dbReference type="PROSITE" id="PS50011">
    <property type="entry name" value="PROTEIN_KINASE_DOM"/>
    <property type="match status" value="1"/>
</dbReference>
<dbReference type="SMART" id="SM00220">
    <property type="entry name" value="S_TKc"/>
    <property type="match status" value="1"/>
</dbReference>
<dbReference type="AlphaFoldDB" id="A0A0A0JGT3"/>
<keyword evidence="7" id="KW-0472">Membrane</keyword>
<comment type="caution">
    <text evidence="9">The sequence shown here is derived from an EMBL/GenBank/DDBJ whole genome shotgun (WGS) entry which is preliminary data.</text>
</comment>
<dbReference type="PROSITE" id="PS00107">
    <property type="entry name" value="PROTEIN_KINASE_ATP"/>
    <property type="match status" value="1"/>
</dbReference>
<dbReference type="Proteomes" id="UP000030011">
    <property type="component" value="Unassembled WGS sequence"/>
</dbReference>
<dbReference type="GO" id="GO:0005524">
    <property type="term" value="F:ATP binding"/>
    <property type="evidence" value="ECO:0007669"/>
    <property type="project" value="UniProtKB-UniRule"/>
</dbReference>
<keyword evidence="7" id="KW-0812">Transmembrane</keyword>
<dbReference type="Pfam" id="PF00069">
    <property type="entry name" value="Pkinase"/>
    <property type="match status" value="1"/>
</dbReference>
<dbReference type="Gene3D" id="1.10.510.10">
    <property type="entry name" value="Transferase(Phosphotransferase) domain 1"/>
    <property type="match status" value="1"/>
</dbReference>
<dbReference type="STRING" id="1385521.N803_03910"/>
<dbReference type="PANTHER" id="PTHR43289:SF34">
    <property type="entry name" value="SERINE_THREONINE-PROTEIN KINASE YBDM-RELATED"/>
    <property type="match status" value="1"/>
</dbReference>
<dbReference type="RefSeq" id="WP_052112319.1">
    <property type="nucleotide sequence ID" value="NZ_AVPK01000009.1"/>
</dbReference>
<keyword evidence="3 9" id="KW-0418">Kinase</keyword>
<evidence type="ECO:0000256" key="3">
    <source>
        <dbReference type="ARBA" id="ARBA00022777"/>
    </source>
</evidence>
<name>A0A0A0JGT3_9MICO</name>
<organism evidence="9 10">
    <name type="scientific">Knoellia subterranea KCTC 19937</name>
    <dbReference type="NCBI Taxonomy" id="1385521"/>
    <lineage>
        <taxon>Bacteria</taxon>
        <taxon>Bacillati</taxon>
        <taxon>Actinomycetota</taxon>
        <taxon>Actinomycetes</taxon>
        <taxon>Micrococcales</taxon>
        <taxon>Intrasporangiaceae</taxon>
        <taxon>Knoellia</taxon>
    </lineage>
</organism>
<feature type="binding site" evidence="5">
    <location>
        <position position="52"/>
    </location>
    <ligand>
        <name>ATP</name>
        <dbReference type="ChEBI" id="CHEBI:30616"/>
    </ligand>
</feature>
<keyword evidence="10" id="KW-1185">Reference proteome</keyword>
<feature type="transmembrane region" description="Helical" evidence="7">
    <location>
        <begin position="525"/>
        <end position="545"/>
    </location>
</feature>
<evidence type="ECO:0000256" key="6">
    <source>
        <dbReference type="SAM" id="MobiDB-lite"/>
    </source>
</evidence>
<dbReference type="PROSITE" id="PS00108">
    <property type="entry name" value="PROTEIN_KINASE_ST"/>
    <property type="match status" value="1"/>
</dbReference>
<sequence>MTAEILDDSGGGHGLPDHALLGSYRLVQRLGEGGMGVVHLALDRHGKAVAIKVLRPHVAHDPAARARLSREVETLSRIRSPRVAPVIDADIEGERPYIVTRYVPGPPLDDVVSASGPLGAEDLNRLGRGLAEALDVIHDSDVIHRDLKPGNVLIVDGDPVVIDFGIAHVTDDIRLTMTGLVMGTPGYLAPEVVEGEPVSTATDWWGWAATLAYAASGRPPFGRGPMDAVLTRVAAGDPDLEGVDPRIAPLLYAALAPVPKDRPHQTDVVRALEHYARGGLVTDVITVRPPAPRTQAVGVPPTAALPLSRTEIQQPIPPVARSLASAPAPVQAAGPALVAGPALAPAPTPRLDPAEAIFGPSGGAPAGSGVAAPGRQLEHPAYPPQEGSPTPWGAAPDSPQQVDPRIGRPGRSGTIAALLAVLVACSAVVPVVAATGLLLWTVIARTTDRSVTSLVLRRHERGPRRSDVPVAVVASPWHLLLGIVASIFGALMPALIAVSGVFCAALAVVAVQGSGSPEPNALGPLAFGGLLAGLMAWWGPGGASLRRGTRSLVRGVSPGPSASRVFVLLLIVAAAAVAAAGVIDGEPSWWPTGTPWGGRLNLP</sequence>
<dbReference type="SUPFAM" id="SSF56112">
    <property type="entry name" value="Protein kinase-like (PK-like)"/>
    <property type="match status" value="1"/>
</dbReference>
<dbReference type="eggNOG" id="COG0515">
    <property type="taxonomic scope" value="Bacteria"/>
</dbReference>
<keyword evidence="7" id="KW-1133">Transmembrane helix</keyword>
<evidence type="ECO:0000313" key="9">
    <source>
        <dbReference type="EMBL" id="KGN36610.1"/>
    </source>
</evidence>
<dbReference type="Gene3D" id="3.30.200.20">
    <property type="entry name" value="Phosphorylase Kinase, domain 1"/>
    <property type="match status" value="1"/>
</dbReference>
<reference evidence="9 10" key="1">
    <citation type="submission" date="2013-08" db="EMBL/GenBank/DDBJ databases">
        <title>The genome sequence of Knoellia subterranea.</title>
        <authorList>
            <person name="Zhu W."/>
            <person name="Wang G."/>
        </authorList>
    </citation>
    <scope>NUCLEOTIDE SEQUENCE [LARGE SCALE GENOMIC DNA]</scope>
    <source>
        <strain evidence="9 10">KCTC 19937</strain>
    </source>
</reference>
<evidence type="ECO:0000256" key="1">
    <source>
        <dbReference type="ARBA" id="ARBA00022679"/>
    </source>
</evidence>
<protein>
    <submittedName>
        <fullName evidence="9">Serine/threonine protein kinase</fullName>
    </submittedName>
</protein>
<feature type="transmembrane region" description="Helical" evidence="7">
    <location>
        <begin position="565"/>
        <end position="583"/>
    </location>
</feature>
<evidence type="ECO:0000256" key="2">
    <source>
        <dbReference type="ARBA" id="ARBA00022741"/>
    </source>
</evidence>
<keyword evidence="9" id="KW-0723">Serine/threonine-protein kinase</keyword>
<evidence type="ECO:0000256" key="7">
    <source>
        <dbReference type="SAM" id="Phobius"/>
    </source>
</evidence>
<dbReference type="InterPro" id="IPR011009">
    <property type="entry name" value="Kinase-like_dom_sf"/>
</dbReference>
<dbReference type="PANTHER" id="PTHR43289">
    <property type="entry name" value="MITOGEN-ACTIVATED PROTEIN KINASE KINASE KINASE 20-RELATED"/>
    <property type="match status" value="1"/>
</dbReference>
<dbReference type="InterPro" id="IPR000719">
    <property type="entry name" value="Prot_kinase_dom"/>
</dbReference>
<feature type="transmembrane region" description="Helical" evidence="7">
    <location>
        <begin position="495"/>
        <end position="513"/>
    </location>
</feature>
<keyword evidence="4 5" id="KW-0067">ATP-binding</keyword>
<dbReference type="GO" id="GO:0004674">
    <property type="term" value="F:protein serine/threonine kinase activity"/>
    <property type="evidence" value="ECO:0007669"/>
    <property type="project" value="UniProtKB-KW"/>
</dbReference>
<feature type="region of interest" description="Disordered" evidence="6">
    <location>
        <begin position="361"/>
        <end position="407"/>
    </location>
</feature>
<gene>
    <name evidence="9" type="ORF">N803_03910</name>
</gene>
<evidence type="ECO:0000256" key="4">
    <source>
        <dbReference type="ARBA" id="ARBA00022840"/>
    </source>
</evidence>
<dbReference type="InterPro" id="IPR017441">
    <property type="entry name" value="Protein_kinase_ATP_BS"/>
</dbReference>
<feature type="transmembrane region" description="Helical" evidence="7">
    <location>
        <begin position="415"/>
        <end position="443"/>
    </location>
</feature>
<dbReference type="OrthoDB" id="9762169at2"/>
<evidence type="ECO:0000313" key="10">
    <source>
        <dbReference type="Proteomes" id="UP000030011"/>
    </source>
</evidence>